<dbReference type="KEGG" id="psco:LY89DRAFT_724201"/>
<dbReference type="EMBL" id="KQ947431">
    <property type="protein sequence ID" value="KUJ09812.1"/>
    <property type="molecule type" value="Genomic_DNA"/>
</dbReference>
<evidence type="ECO:0000313" key="2">
    <source>
        <dbReference type="Proteomes" id="UP000070700"/>
    </source>
</evidence>
<evidence type="ECO:0000313" key="1">
    <source>
        <dbReference type="EMBL" id="KUJ09812.1"/>
    </source>
</evidence>
<dbReference type="InParanoid" id="A0A132BBL0"/>
<sequence length="294" mass="33564">MGQRHQIFVIAKIGKAWRSFGCVHLQFAWSVEWEEGIKVVKEFEAYGMIDTATLSATWPGIWRDEGHTGSRDDQDDSEYIYISNNSDTTLQLQQVIEEAFSTSTTQLPDLLKSVEDKSQFWRALIAQVYSTPTLVERSLTASTLLRTAFRNKRTVDLSPFSLNEEQIFEILCRGTKKTRIHTLSLSGNQKLNEKLLEDILSRHQSLEVVHLLNTPQIRLETKLSVFRDHNKTTSTYFLDTELLAEPFLTGPGFGLPQKHFPLSYFNKNINQMVILASNPRARLERLPCGGLSLD</sequence>
<accession>A0A132BBL0</accession>
<dbReference type="AlphaFoldDB" id="A0A132BBL0"/>
<protein>
    <submittedName>
        <fullName evidence="1">Uncharacterized protein</fullName>
    </submittedName>
</protein>
<reference evidence="1 2" key="1">
    <citation type="submission" date="2015-10" db="EMBL/GenBank/DDBJ databases">
        <title>Full genome of DAOMC 229536 Phialocephala scopiformis, a fungal endophyte of spruce producing the potent anti-insectan compound rugulosin.</title>
        <authorList>
            <consortium name="DOE Joint Genome Institute"/>
            <person name="Walker A.K."/>
            <person name="Frasz S.L."/>
            <person name="Seifert K.A."/>
            <person name="Miller J.D."/>
            <person name="Mondo S.J."/>
            <person name="Labutti K."/>
            <person name="Lipzen A."/>
            <person name="Dockter R."/>
            <person name="Kennedy M."/>
            <person name="Grigoriev I.V."/>
            <person name="Spatafora J.W."/>
        </authorList>
    </citation>
    <scope>NUCLEOTIDE SEQUENCE [LARGE SCALE GENOMIC DNA]</scope>
    <source>
        <strain evidence="1 2">CBS 120377</strain>
    </source>
</reference>
<dbReference type="GeneID" id="28828604"/>
<proteinExistence type="predicted"/>
<keyword evidence="2" id="KW-1185">Reference proteome</keyword>
<gene>
    <name evidence="1" type="ORF">LY89DRAFT_724201</name>
</gene>
<dbReference type="OrthoDB" id="3515175at2759"/>
<organism evidence="1 2">
    <name type="scientific">Mollisia scopiformis</name>
    <name type="common">Conifer needle endophyte fungus</name>
    <name type="synonym">Phialocephala scopiformis</name>
    <dbReference type="NCBI Taxonomy" id="149040"/>
    <lineage>
        <taxon>Eukaryota</taxon>
        <taxon>Fungi</taxon>
        <taxon>Dikarya</taxon>
        <taxon>Ascomycota</taxon>
        <taxon>Pezizomycotina</taxon>
        <taxon>Leotiomycetes</taxon>
        <taxon>Helotiales</taxon>
        <taxon>Mollisiaceae</taxon>
        <taxon>Mollisia</taxon>
    </lineage>
</organism>
<dbReference type="STRING" id="149040.A0A132BBL0"/>
<name>A0A132BBL0_MOLSC</name>
<dbReference type="Proteomes" id="UP000070700">
    <property type="component" value="Unassembled WGS sequence"/>
</dbReference>
<dbReference type="RefSeq" id="XP_018064167.1">
    <property type="nucleotide sequence ID" value="XM_018218878.1"/>
</dbReference>